<feature type="transmembrane region" description="Helical" evidence="1">
    <location>
        <begin position="178"/>
        <end position="202"/>
    </location>
</feature>
<keyword evidence="3" id="KW-1185">Reference proteome</keyword>
<accession>A0A2Z7A3H0</accession>
<feature type="transmembrane region" description="Helical" evidence="1">
    <location>
        <begin position="5"/>
        <end position="23"/>
    </location>
</feature>
<dbReference type="EMBL" id="KV019580">
    <property type="protein sequence ID" value="KZV16094.1"/>
    <property type="molecule type" value="Genomic_DNA"/>
</dbReference>
<keyword evidence="1" id="KW-1133">Transmembrane helix</keyword>
<dbReference type="OrthoDB" id="1305768at2759"/>
<feature type="transmembrane region" description="Helical" evidence="1">
    <location>
        <begin position="135"/>
        <end position="154"/>
    </location>
</feature>
<feature type="transmembrane region" description="Helical" evidence="1">
    <location>
        <begin position="244"/>
        <end position="263"/>
    </location>
</feature>
<feature type="transmembrane region" description="Helical" evidence="1">
    <location>
        <begin position="74"/>
        <end position="90"/>
    </location>
</feature>
<keyword evidence="1" id="KW-0812">Transmembrane</keyword>
<organism evidence="2 3">
    <name type="scientific">Dorcoceras hygrometricum</name>
    <dbReference type="NCBI Taxonomy" id="472368"/>
    <lineage>
        <taxon>Eukaryota</taxon>
        <taxon>Viridiplantae</taxon>
        <taxon>Streptophyta</taxon>
        <taxon>Embryophyta</taxon>
        <taxon>Tracheophyta</taxon>
        <taxon>Spermatophyta</taxon>
        <taxon>Magnoliopsida</taxon>
        <taxon>eudicotyledons</taxon>
        <taxon>Gunneridae</taxon>
        <taxon>Pentapetalae</taxon>
        <taxon>asterids</taxon>
        <taxon>lamiids</taxon>
        <taxon>Lamiales</taxon>
        <taxon>Gesneriaceae</taxon>
        <taxon>Didymocarpoideae</taxon>
        <taxon>Trichosporeae</taxon>
        <taxon>Loxocarpinae</taxon>
        <taxon>Dorcoceras</taxon>
    </lineage>
</organism>
<dbReference type="AlphaFoldDB" id="A0A2Z7A3H0"/>
<feature type="transmembrane region" description="Helical" evidence="1">
    <location>
        <begin position="318"/>
        <end position="334"/>
    </location>
</feature>
<gene>
    <name evidence="2" type="ORF">F511_24887</name>
</gene>
<sequence>MEVPALYFFSFCTLIGVTFFHLGLNTLDKTGLSHSVSPVIMSLFKHAFAISICHSSSYALIFRPKQRIMVERRYFWLICGFTQALIFRLTPESSTVALWCFLACFLLGLTKFVAQKDIVFYPILALTSQVFPRYISIYGLVNFLISICVEYITTEEKIAVGAYMIVELSLFSFDSGKILFFPILVIYIAYYTSTSLAAMSGLEPYTYFLTHRNPDDDFFQKLQPLAARGKEILSKLGENKMGKLIEFVVAMMGTILFQSFFRITTFNQVVAFLFLAVAWLANLALMQVSWDFGVFNFLLSNVVVGCTVSQFGLRGTTWLAYGASVLLYGLRIKVESLCILDREGEGTRVVLW</sequence>
<protein>
    <submittedName>
        <fullName evidence="2">Uncharacterized protein</fullName>
    </submittedName>
</protein>
<feature type="transmembrane region" description="Helical" evidence="1">
    <location>
        <begin position="96"/>
        <end position="114"/>
    </location>
</feature>
<dbReference type="Proteomes" id="UP000250235">
    <property type="component" value="Unassembled WGS sequence"/>
</dbReference>
<feature type="transmembrane region" description="Helical" evidence="1">
    <location>
        <begin position="269"/>
        <end position="285"/>
    </location>
</feature>
<feature type="transmembrane region" description="Helical" evidence="1">
    <location>
        <begin position="43"/>
        <end position="62"/>
    </location>
</feature>
<evidence type="ECO:0000256" key="1">
    <source>
        <dbReference type="SAM" id="Phobius"/>
    </source>
</evidence>
<evidence type="ECO:0000313" key="2">
    <source>
        <dbReference type="EMBL" id="KZV16094.1"/>
    </source>
</evidence>
<name>A0A2Z7A3H0_9LAMI</name>
<keyword evidence="1" id="KW-0472">Membrane</keyword>
<evidence type="ECO:0000313" key="3">
    <source>
        <dbReference type="Proteomes" id="UP000250235"/>
    </source>
</evidence>
<reference evidence="2 3" key="1">
    <citation type="journal article" date="2015" name="Proc. Natl. Acad. Sci. U.S.A.">
        <title>The resurrection genome of Boea hygrometrica: A blueprint for survival of dehydration.</title>
        <authorList>
            <person name="Xiao L."/>
            <person name="Yang G."/>
            <person name="Zhang L."/>
            <person name="Yang X."/>
            <person name="Zhao S."/>
            <person name="Ji Z."/>
            <person name="Zhou Q."/>
            <person name="Hu M."/>
            <person name="Wang Y."/>
            <person name="Chen M."/>
            <person name="Xu Y."/>
            <person name="Jin H."/>
            <person name="Xiao X."/>
            <person name="Hu G."/>
            <person name="Bao F."/>
            <person name="Hu Y."/>
            <person name="Wan P."/>
            <person name="Li L."/>
            <person name="Deng X."/>
            <person name="Kuang T."/>
            <person name="Xiang C."/>
            <person name="Zhu J.K."/>
            <person name="Oliver M.J."/>
            <person name="He Y."/>
        </authorList>
    </citation>
    <scope>NUCLEOTIDE SEQUENCE [LARGE SCALE GENOMIC DNA]</scope>
    <source>
        <strain evidence="3">cv. XS01</strain>
    </source>
</reference>
<proteinExistence type="predicted"/>